<organism evidence="2 3">
    <name type="scientific">Agrobacterium cavarae</name>
    <dbReference type="NCBI Taxonomy" id="2528239"/>
    <lineage>
        <taxon>Bacteria</taxon>
        <taxon>Pseudomonadati</taxon>
        <taxon>Pseudomonadota</taxon>
        <taxon>Alphaproteobacteria</taxon>
        <taxon>Hyphomicrobiales</taxon>
        <taxon>Rhizobiaceae</taxon>
        <taxon>Rhizobium/Agrobacterium group</taxon>
        <taxon>Agrobacterium</taxon>
    </lineage>
</organism>
<evidence type="ECO:0000313" key="2">
    <source>
        <dbReference type="EMBL" id="TBN14163.1"/>
    </source>
</evidence>
<evidence type="ECO:0000313" key="3">
    <source>
        <dbReference type="Proteomes" id="UP000294239"/>
    </source>
</evidence>
<dbReference type="EMBL" id="SISF01000027">
    <property type="protein sequence ID" value="TBN14163.1"/>
    <property type="molecule type" value="Genomic_DNA"/>
</dbReference>
<feature type="domain" description="Beta-lactamase-related" evidence="1">
    <location>
        <begin position="2"/>
        <end position="261"/>
    </location>
</feature>
<evidence type="ECO:0000259" key="1">
    <source>
        <dbReference type="Pfam" id="PF00144"/>
    </source>
</evidence>
<reference evidence="2 3" key="1">
    <citation type="submission" date="2019-02" db="EMBL/GenBank/DDBJ databases">
        <title>Current taxonomic status of genus Agrobacterium and description of Agrobacterium cavarae sp. nov. isolated from maize roots.</title>
        <authorList>
            <person name="Flores-Felix J.D."/>
            <person name="Menendez E."/>
            <person name="Ramirez-Bahena M.H."/>
            <person name="Garcia-Fraile P."/>
            <person name="Velazquez E."/>
        </authorList>
    </citation>
    <scope>NUCLEOTIDE SEQUENCE [LARGE SCALE GENOMIC DNA]</scope>
    <source>
        <strain evidence="2 3">RZME10</strain>
    </source>
</reference>
<dbReference type="InterPro" id="IPR050789">
    <property type="entry name" value="Diverse_Enzym_Activities"/>
</dbReference>
<dbReference type="GO" id="GO:0016787">
    <property type="term" value="F:hydrolase activity"/>
    <property type="evidence" value="ECO:0007669"/>
    <property type="project" value="UniProtKB-KW"/>
</dbReference>
<name>A0ABY1YCS9_9HYPH</name>
<dbReference type="InterPro" id="IPR012338">
    <property type="entry name" value="Beta-lactam/transpept-like"/>
</dbReference>
<dbReference type="InterPro" id="IPR001466">
    <property type="entry name" value="Beta-lactam-related"/>
</dbReference>
<keyword evidence="3" id="KW-1185">Reference proteome</keyword>
<dbReference type="PANTHER" id="PTHR43283">
    <property type="entry name" value="BETA-LACTAMASE-RELATED"/>
    <property type="match status" value="1"/>
</dbReference>
<gene>
    <name evidence="2" type="ORF">EYC79_08430</name>
</gene>
<protein>
    <submittedName>
        <fullName evidence="2">Class C beta-lactamase-related serine hydrolase</fullName>
    </submittedName>
</protein>
<dbReference type="Proteomes" id="UP000294239">
    <property type="component" value="Unassembled WGS sequence"/>
</dbReference>
<proteinExistence type="predicted"/>
<accession>A0ABY1YCS9</accession>
<dbReference type="PANTHER" id="PTHR43283:SF7">
    <property type="entry name" value="BETA-LACTAMASE-RELATED DOMAIN-CONTAINING PROTEIN"/>
    <property type="match status" value="1"/>
</dbReference>
<dbReference type="Gene3D" id="3.40.710.10">
    <property type="entry name" value="DD-peptidase/beta-lactamase superfamily"/>
    <property type="match status" value="1"/>
</dbReference>
<comment type="caution">
    <text evidence="2">The sequence shown here is derived from an EMBL/GenBank/DDBJ whole genome shotgun (WGS) entry which is preliminary data.</text>
</comment>
<dbReference type="Pfam" id="PF00144">
    <property type="entry name" value="Beta-lactamase"/>
    <property type="match status" value="1"/>
</dbReference>
<dbReference type="SUPFAM" id="SSF56601">
    <property type="entry name" value="beta-lactamase/transpeptidase-like"/>
    <property type="match status" value="1"/>
</dbReference>
<keyword evidence="2" id="KW-0378">Hydrolase</keyword>
<sequence>MLLVVRHGKVVLSIGDAEKKFLCHSMRKSFLAALIGFEVEEGRIDLSATLESLSIDDYQGLSTIERQATVYDLLTARSGIYHPAGYETPWMRRIKEKRHSHAPGTFWCYNNWDFNALGTIFEKVTGETVHHAFARHIAGPIGMEDFALEGETPDGWHESFDISHHRAYPFRMSSRDLARFGQLFLQQGLWNGVPILPAGWAQECVMPYSDAGTHGGYGYMWWLERDGVFLPGAVTPKGSYAAMGAGGHYCIGIPALDMVVVHRVDTEIAGREVNRFKMGRLLRLLLAALDDTS</sequence>